<proteinExistence type="predicted"/>
<sequence>MACFIVSARAHPVVEARPSTATVVIKAGDVTISLSPDEATQLCKDLAHAAMALSRTARARRGMVPAGGIEVTRGNADLVEAQA</sequence>
<organism evidence="1 2">
    <name type="scientific">Stenotrophomonas nematodicola</name>
    <dbReference type="NCBI Taxonomy" id="2656746"/>
    <lineage>
        <taxon>Bacteria</taxon>
        <taxon>Pseudomonadati</taxon>
        <taxon>Pseudomonadota</taxon>
        <taxon>Gammaproteobacteria</taxon>
        <taxon>Lysobacterales</taxon>
        <taxon>Lysobacteraceae</taxon>
        <taxon>Stenotrophomonas</taxon>
    </lineage>
</organism>
<keyword evidence="2" id="KW-1185">Reference proteome</keyword>
<gene>
    <name evidence="1" type="ORF">ACEU0G_001047</name>
</gene>
<reference evidence="1 2" key="1">
    <citation type="submission" date="2024-09" db="EMBL/GenBank/DDBJ databases">
        <authorList>
            <consortium name="All-Russian atlas of soil microorganisms"/>
            <consortium name="as a basis for the search for new antimicrobial producers and enzymes with unique properties"/>
            <person name="Sokolova E.A."/>
            <person name="Voronina E.N."/>
        </authorList>
    </citation>
    <scope>NUCLEOTIDE SEQUENCE [LARGE SCALE GENOMIC DNA]</scope>
    <source>
        <strain evidence="1 2">AF-22b-331.1</strain>
    </source>
</reference>
<comment type="caution">
    <text evidence="1">The sequence shown here is derived from an EMBL/GenBank/DDBJ whole genome shotgun (WGS) entry which is preliminary data.</text>
</comment>
<dbReference type="Proteomes" id="UP001605261">
    <property type="component" value="Unassembled WGS sequence"/>
</dbReference>
<name>A0ABW7D4T4_9GAMM</name>
<dbReference type="EMBL" id="JBHGCJ010000017">
    <property type="protein sequence ID" value="MFG6111158.1"/>
    <property type="molecule type" value="Genomic_DNA"/>
</dbReference>
<accession>A0ABW7D4T4</accession>
<dbReference type="RefSeq" id="WP_394164527.1">
    <property type="nucleotide sequence ID" value="NZ_JBHGCJ010000017.1"/>
</dbReference>
<protein>
    <submittedName>
        <fullName evidence="1">Uncharacterized protein</fullName>
    </submittedName>
</protein>
<evidence type="ECO:0000313" key="2">
    <source>
        <dbReference type="Proteomes" id="UP001605261"/>
    </source>
</evidence>
<evidence type="ECO:0000313" key="1">
    <source>
        <dbReference type="EMBL" id="MFG6111158.1"/>
    </source>
</evidence>